<dbReference type="RefSeq" id="WP_060192349.1">
    <property type="nucleotide sequence ID" value="NZ_LPHD01000049.1"/>
</dbReference>
<comment type="caution">
    <text evidence="3">The sequence shown here is derived from an EMBL/GenBank/DDBJ whole genome shotgun (WGS) entry which is preliminary data.</text>
</comment>
<feature type="domain" description="DRBM" evidence="2">
    <location>
        <begin position="529"/>
        <end position="601"/>
    </location>
</feature>
<dbReference type="AlphaFoldDB" id="A0A125DMD1"/>
<dbReference type="InterPro" id="IPR014720">
    <property type="entry name" value="dsRBD_dom"/>
</dbReference>
<accession>A0A125DMD1</accession>
<evidence type="ECO:0000259" key="2">
    <source>
        <dbReference type="PROSITE" id="PS50137"/>
    </source>
</evidence>
<dbReference type="Pfam" id="PF00773">
    <property type="entry name" value="RNB"/>
    <property type="match status" value="1"/>
</dbReference>
<evidence type="ECO:0000313" key="4">
    <source>
        <dbReference type="Proteomes" id="UP000060630"/>
    </source>
</evidence>
<dbReference type="SMART" id="SM00955">
    <property type="entry name" value="RNB"/>
    <property type="match status" value="1"/>
</dbReference>
<name>A0A125DMD1_9BURK</name>
<protein>
    <recommendedName>
        <fullName evidence="2">DRBM domain-containing protein</fullName>
    </recommendedName>
</protein>
<dbReference type="Pfam" id="PF00035">
    <property type="entry name" value="dsrm"/>
    <property type="match status" value="2"/>
</dbReference>
<dbReference type="GO" id="GO:0004540">
    <property type="term" value="F:RNA nuclease activity"/>
    <property type="evidence" value="ECO:0007669"/>
    <property type="project" value="InterPro"/>
</dbReference>
<dbReference type="SMART" id="SM00358">
    <property type="entry name" value="DSRM"/>
    <property type="match status" value="2"/>
</dbReference>
<dbReference type="SUPFAM" id="SSF54768">
    <property type="entry name" value="dsRNA-binding domain-like"/>
    <property type="match status" value="2"/>
</dbReference>
<dbReference type="PANTHER" id="PTHR23355:SF9">
    <property type="entry name" value="DIS3-LIKE EXONUCLEASE 2"/>
    <property type="match status" value="1"/>
</dbReference>
<dbReference type="CDD" id="cd00048">
    <property type="entry name" value="DSRM_SF"/>
    <property type="match status" value="2"/>
</dbReference>
<sequence>MSAPLVTLDSRYSRDIDDAFRVTRLEDGYAIEVAIANAAFHVPLDSDEDLFAREAAASVYWGRRVHKRMLPPHISENKGSLVEGTLRQAVVYRIELSDQLSVRGFSVEQQQVRIDHRLSYETLSDVLENPEHPANTMVKLAADLAFLLLAKRRDAGALAFFDMRRLLVSSEEGKPLKFETAEEAVGHVLVQELMILVNSEGAKFLLERNVPTVFRNHEAKLASPSASDVAMTVQALLSSGSGDSNQIEKTINLMASSAEYGETARGHYGLTLPVYAHLTSPLRRYADLVNQRQLIAHLAGAELPFNQEQVAEIARDINTTLNRRKTERSEDFKAALAEKVGRALDGERFSHLAEHELIKALELGVDVGGMPDALALEVVRRFSRQSASDRVAYAVFALGLQVQLPESVKNVCVQWLEATPGKALSFLTHASNLGLLRDVHVNSRTERSQPPIFSAYARATSTQPGVGRVDGAATQGTKRGAEQVAVLRLVATLMGLALSTPDDISIPVSPSKPNSVRHAPQKTTAAEANAKSRLGELCQKMQWPLPVYQSTAEGASHCPSFTCLVSVTTATETITATASSGTTKKQAEMLAAAEMLIRLENAAGIVANDAVSVPTLETSVAAAGNPVGALNEWTQRRKLPDPVYSFWSKTPGLPPFVCNVVVTGLGELGARGGTKQAAKRAAAEAVLQRIVERGLAS</sequence>
<organism evidence="3 4">
    <name type="scientific">Burkholderia ubonensis</name>
    <dbReference type="NCBI Taxonomy" id="101571"/>
    <lineage>
        <taxon>Bacteria</taxon>
        <taxon>Pseudomonadati</taxon>
        <taxon>Pseudomonadota</taxon>
        <taxon>Betaproteobacteria</taxon>
        <taxon>Burkholderiales</taxon>
        <taxon>Burkholderiaceae</taxon>
        <taxon>Burkholderia</taxon>
        <taxon>Burkholderia cepacia complex</taxon>
    </lineage>
</organism>
<dbReference type="GO" id="GO:0003723">
    <property type="term" value="F:RNA binding"/>
    <property type="evidence" value="ECO:0007669"/>
    <property type="project" value="UniProtKB-UniRule"/>
</dbReference>
<dbReference type="InterPro" id="IPR001900">
    <property type="entry name" value="RNase_II/R"/>
</dbReference>
<dbReference type="PROSITE" id="PS50137">
    <property type="entry name" value="DS_RBD"/>
    <property type="match status" value="2"/>
</dbReference>
<gene>
    <name evidence="3" type="ORF">WL29_21710</name>
</gene>
<dbReference type="InterPro" id="IPR050180">
    <property type="entry name" value="RNR_Ribonuclease"/>
</dbReference>
<dbReference type="PANTHER" id="PTHR23355">
    <property type="entry name" value="RIBONUCLEASE"/>
    <property type="match status" value="1"/>
</dbReference>
<feature type="domain" description="DRBM" evidence="2">
    <location>
        <begin position="625"/>
        <end position="692"/>
    </location>
</feature>
<dbReference type="InterPro" id="IPR012340">
    <property type="entry name" value="NA-bd_OB-fold"/>
</dbReference>
<evidence type="ECO:0000256" key="1">
    <source>
        <dbReference type="PROSITE-ProRule" id="PRU00266"/>
    </source>
</evidence>
<proteinExistence type="predicted"/>
<dbReference type="Proteomes" id="UP000060630">
    <property type="component" value="Unassembled WGS sequence"/>
</dbReference>
<reference evidence="3 4" key="1">
    <citation type="submission" date="2015-11" db="EMBL/GenBank/DDBJ databases">
        <title>Expanding the genomic diversity of Burkholderia species for the development of highly accurate diagnostics.</title>
        <authorList>
            <person name="Sahl J."/>
            <person name="Keim P."/>
            <person name="Wagner D."/>
        </authorList>
    </citation>
    <scope>NUCLEOTIDE SEQUENCE [LARGE SCALE GENOMIC DNA]</scope>
    <source>
        <strain evidence="3 4">MSMB2087WGS</strain>
    </source>
</reference>
<dbReference type="EMBL" id="LPHD01000049">
    <property type="protein sequence ID" value="KWA83985.1"/>
    <property type="molecule type" value="Genomic_DNA"/>
</dbReference>
<keyword evidence="1" id="KW-0694">RNA-binding</keyword>
<dbReference type="GO" id="GO:0006402">
    <property type="term" value="P:mRNA catabolic process"/>
    <property type="evidence" value="ECO:0007669"/>
    <property type="project" value="TreeGrafter"/>
</dbReference>
<evidence type="ECO:0000313" key="3">
    <source>
        <dbReference type="EMBL" id="KWA83985.1"/>
    </source>
</evidence>
<dbReference type="Gene3D" id="3.30.160.20">
    <property type="match status" value="2"/>
</dbReference>
<dbReference type="SUPFAM" id="SSF50249">
    <property type="entry name" value="Nucleic acid-binding proteins"/>
    <property type="match status" value="1"/>
</dbReference>